<dbReference type="Proteomes" id="UP001165121">
    <property type="component" value="Unassembled WGS sequence"/>
</dbReference>
<dbReference type="EMBL" id="BSXT01000296">
    <property type="protein sequence ID" value="GMF23764.1"/>
    <property type="molecule type" value="Genomic_DNA"/>
</dbReference>
<proteinExistence type="predicted"/>
<dbReference type="AlphaFoldDB" id="A0A9W6U106"/>
<accession>A0A9W6U106</accession>
<evidence type="ECO:0000313" key="1">
    <source>
        <dbReference type="EMBL" id="GMF23764.1"/>
    </source>
</evidence>
<protein>
    <submittedName>
        <fullName evidence="1">Unnamed protein product</fullName>
    </submittedName>
</protein>
<organism evidence="1 2">
    <name type="scientific">Phytophthora fragariaefolia</name>
    <dbReference type="NCBI Taxonomy" id="1490495"/>
    <lineage>
        <taxon>Eukaryota</taxon>
        <taxon>Sar</taxon>
        <taxon>Stramenopiles</taxon>
        <taxon>Oomycota</taxon>
        <taxon>Peronosporomycetes</taxon>
        <taxon>Peronosporales</taxon>
        <taxon>Peronosporaceae</taxon>
        <taxon>Phytophthora</taxon>
    </lineage>
</organism>
<name>A0A9W6U106_9STRA</name>
<reference evidence="1" key="1">
    <citation type="submission" date="2023-04" db="EMBL/GenBank/DDBJ databases">
        <title>Phytophthora fragariaefolia NBRC 109709.</title>
        <authorList>
            <person name="Ichikawa N."/>
            <person name="Sato H."/>
            <person name="Tonouchi N."/>
        </authorList>
    </citation>
    <scope>NUCLEOTIDE SEQUENCE</scope>
    <source>
        <strain evidence="1">NBRC 109709</strain>
    </source>
</reference>
<keyword evidence="2" id="KW-1185">Reference proteome</keyword>
<sequence length="86" mass="9426">MDGLALVDVARSNAYLTRRLAVHGSGVLDAHRELIDELIFESVSGKWMEAISEHRMLYIHTGSGDAISERLSLSSAVWIARTLSAT</sequence>
<comment type="caution">
    <text evidence="1">The sequence shown here is derived from an EMBL/GenBank/DDBJ whole genome shotgun (WGS) entry which is preliminary data.</text>
</comment>
<gene>
    <name evidence="1" type="ORF">Pfra01_000383600</name>
</gene>
<evidence type="ECO:0000313" key="2">
    <source>
        <dbReference type="Proteomes" id="UP001165121"/>
    </source>
</evidence>